<evidence type="ECO:0000313" key="3">
    <source>
        <dbReference type="EMBL" id="MDA1358071.1"/>
    </source>
</evidence>
<dbReference type="Proteomes" id="UP001146067">
    <property type="component" value="Unassembled WGS sequence"/>
</dbReference>
<feature type="transmembrane region" description="Helical" evidence="2">
    <location>
        <begin position="34"/>
        <end position="61"/>
    </location>
</feature>
<feature type="transmembrane region" description="Helical" evidence="2">
    <location>
        <begin position="67"/>
        <end position="89"/>
    </location>
</feature>
<accession>A0A9X3P3M5</accession>
<dbReference type="AlphaFoldDB" id="A0A9X3P3M5"/>
<keyword evidence="2" id="KW-1133">Transmembrane helix</keyword>
<keyword evidence="2" id="KW-0472">Membrane</keyword>
<dbReference type="EMBL" id="JAPZVP010000001">
    <property type="protein sequence ID" value="MDA1358071.1"/>
    <property type="molecule type" value="Genomic_DNA"/>
</dbReference>
<evidence type="ECO:0000256" key="1">
    <source>
        <dbReference type="SAM" id="MobiDB-lite"/>
    </source>
</evidence>
<name>A0A9X3P3M5_9ACTN</name>
<keyword evidence="4" id="KW-1185">Reference proteome</keyword>
<gene>
    <name evidence="3" type="ORF">O1R50_00435</name>
</gene>
<comment type="caution">
    <text evidence="3">The sequence shown here is derived from an EMBL/GenBank/DDBJ whole genome shotgun (WGS) entry which is preliminary data.</text>
</comment>
<protein>
    <submittedName>
        <fullName evidence="3">Uncharacterized protein</fullName>
    </submittedName>
</protein>
<evidence type="ECO:0000256" key="2">
    <source>
        <dbReference type="SAM" id="Phobius"/>
    </source>
</evidence>
<dbReference type="RefSeq" id="WP_270107848.1">
    <property type="nucleotide sequence ID" value="NZ_JAPZVP010000001.1"/>
</dbReference>
<proteinExistence type="predicted"/>
<feature type="region of interest" description="Disordered" evidence="1">
    <location>
        <begin position="1"/>
        <end position="20"/>
    </location>
</feature>
<reference evidence="3" key="1">
    <citation type="submission" date="2022-12" db="EMBL/GenBank/DDBJ databases">
        <title>Gycomyces niveus sp.nov.,a novel actinomycete isolated from soil in Shouguan.</title>
        <authorList>
            <person name="Yang X."/>
        </authorList>
    </citation>
    <scope>NUCLEOTIDE SEQUENCE</scope>
    <source>
        <strain evidence="3">NEAU-A15</strain>
    </source>
</reference>
<organism evidence="3 4">
    <name type="scientific">Glycomyces luteolus</name>
    <dbReference type="NCBI Taxonomy" id="2670330"/>
    <lineage>
        <taxon>Bacteria</taxon>
        <taxon>Bacillati</taxon>
        <taxon>Actinomycetota</taxon>
        <taxon>Actinomycetes</taxon>
        <taxon>Glycomycetales</taxon>
        <taxon>Glycomycetaceae</taxon>
        <taxon>Glycomyces</taxon>
    </lineage>
</organism>
<evidence type="ECO:0000313" key="4">
    <source>
        <dbReference type="Proteomes" id="UP001146067"/>
    </source>
</evidence>
<feature type="transmembrane region" description="Helical" evidence="2">
    <location>
        <begin position="101"/>
        <end position="119"/>
    </location>
</feature>
<keyword evidence="2" id="KW-0812">Transmembrane</keyword>
<sequence>MDPSSSPAGDPVPPPRGGEPRSIRIAKTAIWLQFVYFVCGGLLPFIMLLFPFGVLMIGVPAMIVGDWILWPLLFVFTIGLALGAAWLSLRISEGDPSGRTGATVASLALAAYAVAVGFTSPFPEITLGTAAPWIAIQVVTLVNLHTPEADRWFRNDSDAGDSI</sequence>